<dbReference type="Proteomes" id="UP000294003">
    <property type="component" value="Unassembled WGS sequence"/>
</dbReference>
<keyword evidence="7" id="KW-1185">Reference proteome</keyword>
<evidence type="ECO:0000313" key="6">
    <source>
        <dbReference type="EMBL" id="RYO91285.1"/>
    </source>
</evidence>
<gene>
    <name evidence="6" type="ORF">DL762_002271</name>
</gene>
<evidence type="ECO:0000256" key="4">
    <source>
        <dbReference type="SAM" id="MobiDB-lite"/>
    </source>
</evidence>
<dbReference type="SUPFAM" id="SSF49764">
    <property type="entry name" value="HSP20-like chaperones"/>
    <property type="match status" value="1"/>
</dbReference>
<dbReference type="InterPro" id="IPR002068">
    <property type="entry name" value="A-crystallin/Hsp20_dom"/>
</dbReference>
<feature type="compositionally biased region" description="Pro residues" evidence="4">
    <location>
        <begin position="111"/>
        <end position="139"/>
    </location>
</feature>
<dbReference type="EMBL" id="QJNS01000043">
    <property type="protein sequence ID" value="RYO91285.1"/>
    <property type="molecule type" value="Genomic_DNA"/>
</dbReference>
<feature type="region of interest" description="Disordered" evidence="4">
    <location>
        <begin position="20"/>
        <end position="187"/>
    </location>
</feature>
<dbReference type="InterPro" id="IPR008978">
    <property type="entry name" value="HSP20-like_chaperone"/>
</dbReference>
<keyword evidence="1" id="KW-0346">Stress response</keyword>
<evidence type="ECO:0000259" key="5">
    <source>
        <dbReference type="PROSITE" id="PS01031"/>
    </source>
</evidence>
<sequence>MANGSNQQATFWDFIQSFDPDQAGRAGRRGHTSASAPPFPPGFPFDPSQFNAGSRNDGWGPWAGAFGRPWGYGFPHRPRTDAEGGRPNDSSSETMRDTPEPDRPVEEDTRPPTPAPGVFSHPPPPPPGAPHPPPTPPPPHAHHPNHRGHGHRPFGPGPHRRRGGWGHGRGGHRGHPDSPPPPYAGPFDLRPLMHAFANHPFTQALRDYVDQGAARSSGENNGVQEDAFVPPVDIFNTEKAYVVHFALPGASKEDIGVHWQPEKSSLIVAGVVYRPGNEELLQSLISGERKVGVFERSIELPPVGSDKKEEVDGFGITAKMDNGILVVTVPKVEKDSWTEIHKIDVD</sequence>
<feature type="compositionally biased region" description="Basic and acidic residues" evidence="4">
    <location>
        <begin position="94"/>
        <end position="110"/>
    </location>
</feature>
<dbReference type="PANTHER" id="PTHR11527">
    <property type="entry name" value="HEAT-SHOCK PROTEIN 20 FAMILY MEMBER"/>
    <property type="match status" value="1"/>
</dbReference>
<dbReference type="Gene3D" id="2.60.40.790">
    <property type="match status" value="1"/>
</dbReference>
<dbReference type="Pfam" id="PF00011">
    <property type="entry name" value="HSP20"/>
    <property type="match status" value="1"/>
</dbReference>
<comment type="similarity">
    <text evidence="2 3">Belongs to the small heat shock protein (HSP20) family.</text>
</comment>
<evidence type="ECO:0000313" key="7">
    <source>
        <dbReference type="Proteomes" id="UP000294003"/>
    </source>
</evidence>
<evidence type="ECO:0000256" key="3">
    <source>
        <dbReference type="RuleBase" id="RU003616"/>
    </source>
</evidence>
<dbReference type="CDD" id="cd06464">
    <property type="entry name" value="ACD_sHsps-like"/>
    <property type="match status" value="1"/>
</dbReference>
<evidence type="ECO:0000256" key="2">
    <source>
        <dbReference type="PROSITE-ProRule" id="PRU00285"/>
    </source>
</evidence>
<comment type="caution">
    <text evidence="6">The sequence shown here is derived from an EMBL/GenBank/DDBJ whole genome shotgun (WGS) entry which is preliminary data.</text>
</comment>
<dbReference type="PROSITE" id="PS01031">
    <property type="entry name" value="SHSP"/>
    <property type="match status" value="1"/>
</dbReference>
<organism evidence="6 7">
    <name type="scientific">Monosporascus cannonballus</name>
    <dbReference type="NCBI Taxonomy" id="155416"/>
    <lineage>
        <taxon>Eukaryota</taxon>
        <taxon>Fungi</taxon>
        <taxon>Dikarya</taxon>
        <taxon>Ascomycota</taxon>
        <taxon>Pezizomycotina</taxon>
        <taxon>Sordariomycetes</taxon>
        <taxon>Xylariomycetidae</taxon>
        <taxon>Xylariales</taxon>
        <taxon>Xylariales incertae sedis</taxon>
        <taxon>Monosporascus</taxon>
    </lineage>
</organism>
<feature type="compositionally biased region" description="Basic residues" evidence="4">
    <location>
        <begin position="140"/>
        <end position="173"/>
    </location>
</feature>
<evidence type="ECO:0000256" key="1">
    <source>
        <dbReference type="ARBA" id="ARBA00023016"/>
    </source>
</evidence>
<name>A0ABY0HI30_9PEZI</name>
<accession>A0ABY0HI30</accession>
<proteinExistence type="inferred from homology"/>
<reference evidence="6 7" key="1">
    <citation type="submission" date="2018-06" db="EMBL/GenBank/DDBJ databases">
        <title>Complete Genomes of Monosporascus.</title>
        <authorList>
            <person name="Robinson A.J."/>
            <person name="Natvig D.O."/>
        </authorList>
    </citation>
    <scope>NUCLEOTIDE SEQUENCE [LARGE SCALE GENOMIC DNA]</scope>
    <source>
        <strain evidence="6 7">CBS 609.92</strain>
    </source>
</reference>
<feature type="domain" description="SHSP" evidence="5">
    <location>
        <begin position="223"/>
        <end position="346"/>
    </location>
</feature>
<dbReference type="InterPro" id="IPR031107">
    <property type="entry name" value="Small_HSP"/>
</dbReference>
<protein>
    <recommendedName>
        <fullName evidence="5">SHSP domain-containing protein</fullName>
    </recommendedName>
</protein>